<comment type="caution">
    <text evidence="2">The sequence shown here is derived from an EMBL/GenBank/DDBJ whole genome shotgun (WGS) entry which is preliminary data.</text>
</comment>
<keyword evidence="1" id="KW-0472">Membrane</keyword>
<name>X0XVW7_9ZZZZ</name>
<organism evidence="2">
    <name type="scientific">marine sediment metagenome</name>
    <dbReference type="NCBI Taxonomy" id="412755"/>
    <lineage>
        <taxon>unclassified sequences</taxon>
        <taxon>metagenomes</taxon>
        <taxon>ecological metagenomes</taxon>
    </lineage>
</organism>
<evidence type="ECO:0000313" key="2">
    <source>
        <dbReference type="EMBL" id="GAG40733.1"/>
    </source>
</evidence>
<evidence type="ECO:0000256" key="1">
    <source>
        <dbReference type="SAM" id="Phobius"/>
    </source>
</evidence>
<keyword evidence="1" id="KW-0812">Transmembrane</keyword>
<feature type="transmembrane region" description="Helical" evidence="1">
    <location>
        <begin position="6"/>
        <end position="23"/>
    </location>
</feature>
<dbReference type="AlphaFoldDB" id="X0XVW7"/>
<dbReference type="EMBL" id="BARS01042264">
    <property type="protein sequence ID" value="GAG40733.1"/>
    <property type="molecule type" value="Genomic_DNA"/>
</dbReference>
<proteinExistence type="predicted"/>
<gene>
    <name evidence="2" type="ORF">S01H1_64147</name>
</gene>
<keyword evidence="1" id="KW-1133">Transmembrane helix</keyword>
<accession>X0XVW7</accession>
<reference evidence="2" key="1">
    <citation type="journal article" date="2014" name="Front. Microbiol.">
        <title>High frequency of phylogenetically diverse reductive dehalogenase-homologous genes in deep subseafloor sedimentary metagenomes.</title>
        <authorList>
            <person name="Kawai M."/>
            <person name="Futagami T."/>
            <person name="Toyoda A."/>
            <person name="Takaki Y."/>
            <person name="Nishi S."/>
            <person name="Hori S."/>
            <person name="Arai W."/>
            <person name="Tsubouchi T."/>
            <person name="Morono Y."/>
            <person name="Uchiyama I."/>
            <person name="Ito T."/>
            <person name="Fujiyama A."/>
            <person name="Inagaki F."/>
            <person name="Takami H."/>
        </authorList>
    </citation>
    <scope>NUCLEOTIDE SEQUENCE</scope>
    <source>
        <strain evidence="2">Expedition CK06-06</strain>
    </source>
</reference>
<sequence length="98" mass="11875">MDGYAWTWIGIFVLLSILWEWSYRKLRANRDFWHKKAEDYRVMYESGSVEVGKWRRKAEWLAKEAPRNAVDCHNWEWKDWLKAADEAVEEDNHVAENS</sequence>
<protein>
    <submittedName>
        <fullName evidence="2">Uncharacterized protein</fullName>
    </submittedName>
</protein>